<dbReference type="SUPFAM" id="SSF47413">
    <property type="entry name" value="lambda repressor-like DNA-binding domains"/>
    <property type="match status" value="1"/>
</dbReference>
<evidence type="ECO:0000256" key="3">
    <source>
        <dbReference type="ARBA" id="ARBA00023163"/>
    </source>
</evidence>
<dbReference type="EMBL" id="FNEK01000053">
    <property type="protein sequence ID" value="SDK77400.1"/>
    <property type="molecule type" value="Genomic_DNA"/>
</dbReference>
<name>A0A1G9EMP1_9RHOB</name>
<dbReference type="Proteomes" id="UP000199382">
    <property type="component" value="Unassembled WGS sequence"/>
</dbReference>
<dbReference type="PROSITE" id="PS50932">
    <property type="entry name" value="HTH_LACI_2"/>
    <property type="match status" value="1"/>
</dbReference>
<dbReference type="InterPro" id="IPR010982">
    <property type="entry name" value="Lambda_DNA-bd_dom_sf"/>
</dbReference>
<gene>
    <name evidence="5" type="ORF">SAMN04488026_105329</name>
</gene>
<dbReference type="STRING" id="571298.SAMN04488026_105329"/>
<dbReference type="CDD" id="cd20010">
    <property type="entry name" value="PBP1_AglR-like"/>
    <property type="match status" value="1"/>
</dbReference>
<dbReference type="GO" id="GO:0003700">
    <property type="term" value="F:DNA-binding transcription factor activity"/>
    <property type="evidence" value="ECO:0007669"/>
    <property type="project" value="TreeGrafter"/>
</dbReference>
<dbReference type="CDD" id="cd01392">
    <property type="entry name" value="HTH_LacI"/>
    <property type="match status" value="1"/>
</dbReference>
<organism evidence="5 6">
    <name type="scientific">Aliiruegeria lutimaris</name>
    <dbReference type="NCBI Taxonomy" id="571298"/>
    <lineage>
        <taxon>Bacteria</taxon>
        <taxon>Pseudomonadati</taxon>
        <taxon>Pseudomonadota</taxon>
        <taxon>Alphaproteobacteria</taxon>
        <taxon>Rhodobacterales</taxon>
        <taxon>Roseobacteraceae</taxon>
        <taxon>Aliiruegeria</taxon>
    </lineage>
</organism>
<reference evidence="5 6" key="1">
    <citation type="submission" date="2016-10" db="EMBL/GenBank/DDBJ databases">
        <authorList>
            <person name="de Groot N.N."/>
        </authorList>
    </citation>
    <scope>NUCLEOTIDE SEQUENCE [LARGE SCALE GENOMIC DNA]</scope>
    <source>
        <strain evidence="5 6">DSM 25294</strain>
    </source>
</reference>
<dbReference type="AlphaFoldDB" id="A0A1G9EMP1"/>
<proteinExistence type="predicted"/>
<evidence type="ECO:0000259" key="4">
    <source>
        <dbReference type="PROSITE" id="PS50932"/>
    </source>
</evidence>
<dbReference type="SUPFAM" id="SSF53822">
    <property type="entry name" value="Periplasmic binding protein-like I"/>
    <property type="match status" value="1"/>
</dbReference>
<accession>A0A1G9EMP1</accession>
<evidence type="ECO:0000313" key="6">
    <source>
        <dbReference type="Proteomes" id="UP000199382"/>
    </source>
</evidence>
<dbReference type="Pfam" id="PF00532">
    <property type="entry name" value="Peripla_BP_1"/>
    <property type="match status" value="1"/>
</dbReference>
<dbReference type="GO" id="GO:0000976">
    <property type="term" value="F:transcription cis-regulatory region binding"/>
    <property type="evidence" value="ECO:0007669"/>
    <property type="project" value="TreeGrafter"/>
</dbReference>
<dbReference type="SMART" id="SM00354">
    <property type="entry name" value="HTH_LACI"/>
    <property type="match status" value="1"/>
</dbReference>
<dbReference type="Pfam" id="PF00356">
    <property type="entry name" value="LacI"/>
    <property type="match status" value="1"/>
</dbReference>
<keyword evidence="6" id="KW-1185">Reference proteome</keyword>
<keyword evidence="2" id="KW-0238">DNA-binding</keyword>
<dbReference type="InterPro" id="IPR028082">
    <property type="entry name" value="Peripla_BP_I"/>
</dbReference>
<dbReference type="InterPro" id="IPR001761">
    <property type="entry name" value="Peripla_BP/Lac1_sug-bd_dom"/>
</dbReference>
<dbReference type="Gene3D" id="1.10.260.40">
    <property type="entry name" value="lambda repressor-like DNA-binding domains"/>
    <property type="match status" value="1"/>
</dbReference>
<evidence type="ECO:0000313" key="5">
    <source>
        <dbReference type="EMBL" id="SDK77400.1"/>
    </source>
</evidence>
<dbReference type="PANTHER" id="PTHR30146:SF109">
    <property type="entry name" value="HTH-TYPE TRANSCRIPTIONAL REGULATOR GALS"/>
    <property type="match status" value="1"/>
</dbReference>
<keyword evidence="1" id="KW-0805">Transcription regulation</keyword>
<dbReference type="InterPro" id="IPR000843">
    <property type="entry name" value="HTH_LacI"/>
</dbReference>
<dbReference type="RefSeq" id="WP_093161316.1">
    <property type="nucleotide sequence ID" value="NZ_FNEK01000053.1"/>
</dbReference>
<dbReference type="PANTHER" id="PTHR30146">
    <property type="entry name" value="LACI-RELATED TRANSCRIPTIONAL REPRESSOR"/>
    <property type="match status" value="1"/>
</dbReference>
<protein>
    <submittedName>
        <fullName evidence="5">Transcriptional regulator, LacI family</fullName>
    </submittedName>
</protein>
<dbReference type="OrthoDB" id="234496at2"/>
<evidence type="ECO:0000256" key="2">
    <source>
        <dbReference type="ARBA" id="ARBA00023125"/>
    </source>
</evidence>
<keyword evidence="3" id="KW-0804">Transcription</keyword>
<sequence>MNLKDLAASLGLSQTTVSRALNGYPEVSEATRKRVTAAALEHGYRPDSRARSLATGKAMAVGLVLPMTAKQEIVNPVFADFVAGAAETLATRGYDIVLSLASEEEQTNVYRSMLSKGRVDGMIMQAPLTGDPRIALLKDLGMPFVVHGRVSDHDDEYCWMDMDNRHAFHEATGHLLDLGHVRIALLNGLEAMDFAHRRRDGFLDALSERGLTADPAIMASSTMTEQFGYNEAMRMLALPEPPTAMLTSSLLVAMGAHRAIQARGLRMGLDVSVVTHDDGLSYLPNGTEEAPIFTATQSPVRSHGNICAEMLLKRIDQDKTPPIQTKLKASFVIGPSSGPAPTL</sequence>
<feature type="domain" description="HTH lacI-type" evidence="4">
    <location>
        <begin position="1"/>
        <end position="55"/>
    </location>
</feature>
<evidence type="ECO:0000256" key="1">
    <source>
        <dbReference type="ARBA" id="ARBA00023015"/>
    </source>
</evidence>
<dbReference type="Gene3D" id="3.40.50.2300">
    <property type="match status" value="2"/>
</dbReference>